<evidence type="ECO:0000313" key="7">
    <source>
        <dbReference type="Proteomes" id="UP000294325"/>
    </source>
</evidence>
<dbReference type="InterPro" id="IPR015421">
    <property type="entry name" value="PyrdxlP-dep_Trfase_major"/>
</dbReference>
<dbReference type="GO" id="GO:0008483">
    <property type="term" value="F:transaminase activity"/>
    <property type="evidence" value="ECO:0007669"/>
    <property type="project" value="UniProtKB-KW"/>
</dbReference>
<dbReference type="OrthoDB" id="9804264at2"/>
<accession>A0A4V1AWB4</accession>
<reference evidence="6 7" key="1">
    <citation type="submission" date="2019-03" db="EMBL/GenBank/DDBJ databases">
        <title>The genome sequence of Nitrosococcus wardiae strain D1FHST reveals the archetypal metabolic capacity of ammonia-oxidizing Gammaproteobacteria.</title>
        <authorList>
            <person name="Wang L."/>
            <person name="Lim C.K."/>
            <person name="Hanson T.E."/>
            <person name="Dang H."/>
            <person name="Klotz M.G."/>
        </authorList>
    </citation>
    <scope>NUCLEOTIDE SEQUENCE [LARGE SCALE GENOMIC DNA]</scope>
    <source>
        <strain evidence="6 7">D1FHS</strain>
    </source>
</reference>
<dbReference type="FunFam" id="3.40.640.10:FF:000089">
    <property type="entry name" value="Aminotransferase, DegT/DnrJ/EryC1/StrS family"/>
    <property type="match status" value="1"/>
</dbReference>
<proteinExistence type="inferred from homology"/>
<dbReference type="Pfam" id="PF01041">
    <property type="entry name" value="DegT_DnrJ_EryC1"/>
    <property type="match status" value="1"/>
</dbReference>
<keyword evidence="7" id="KW-1185">Reference proteome</keyword>
<keyword evidence="1 4" id="KW-0663">Pyridoxal phosphate</keyword>
<dbReference type="InterPro" id="IPR015424">
    <property type="entry name" value="PyrdxlP-dep_Trfase"/>
</dbReference>
<sequence length="367" mass="40158">MIPMVDLKAQYQTLKAEIEEGLAQALTSSQFILGPNVKAFEEEAAAYLGVSHSIGVASGTDALHLALVAAGIGEGDEVITTPFTFIATAEAICYVGARPVFVDIDEKTFNIDVEQVEAAITPATRAILPVHLFGQAADMAALEVMAAKHGLLIIEDCAQSFGAEIAGRQTGSLGFAGCFSFFPSKNLGGYGDGGLITTSSEPVARHLRGLRDHGSWQRYHHSELGFNSRLDELQAVILRIKLKYIDQYNAERRRIAQCYSTALAELPDCVPPCEDRGRSHVYHQYTLLSPHRDKIQAALAAEEIASAIYYPIPLHRQAVFQKEYREITLPVSEWVASQCLSLPVFPELSDAQVERVIEVIRSTLLEK</sequence>
<name>A0A4V1AWB4_9GAMM</name>
<dbReference type="RefSeq" id="WP_134359298.1">
    <property type="nucleotide sequence ID" value="NZ_CP038033.1"/>
</dbReference>
<dbReference type="Gene3D" id="3.90.1150.10">
    <property type="entry name" value="Aspartate Aminotransferase, domain 1"/>
    <property type="match status" value="1"/>
</dbReference>
<protein>
    <submittedName>
        <fullName evidence="6">DegT/DnrJ/EryC1/StrS family aminotransferase</fullName>
    </submittedName>
</protein>
<evidence type="ECO:0000313" key="6">
    <source>
        <dbReference type="EMBL" id="QBQ56045.1"/>
    </source>
</evidence>
<dbReference type="SUPFAM" id="SSF53383">
    <property type="entry name" value="PLP-dependent transferases"/>
    <property type="match status" value="1"/>
</dbReference>
<evidence type="ECO:0000256" key="5">
    <source>
        <dbReference type="RuleBase" id="RU004508"/>
    </source>
</evidence>
<keyword evidence="6" id="KW-0808">Transferase</keyword>
<dbReference type="PANTHER" id="PTHR30244:SF42">
    <property type="entry name" value="UDP-2-ACETAMIDO-2-DEOXY-3-OXO-D-GLUCURONATE AMINOTRANSFERASE"/>
    <property type="match status" value="1"/>
</dbReference>
<dbReference type="Gene3D" id="3.40.640.10">
    <property type="entry name" value="Type I PLP-dependent aspartate aminotransferase-like (Major domain)"/>
    <property type="match status" value="1"/>
</dbReference>
<dbReference type="EMBL" id="CP038033">
    <property type="protein sequence ID" value="QBQ56045.1"/>
    <property type="molecule type" value="Genomic_DNA"/>
</dbReference>
<feature type="modified residue" description="N6-(pyridoxal phosphate)lysine" evidence="4">
    <location>
        <position position="185"/>
    </location>
</feature>
<dbReference type="PIRSF" id="PIRSF000390">
    <property type="entry name" value="PLP_StrS"/>
    <property type="match status" value="1"/>
</dbReference>
<dbReference type="KEGG" id="nwr:E3U44_17160"/>
<organism evidence="6 7">
    <name type="scientific">Nitrosococcus wardiae</name>
    <dbReference type="NCBI Taxonomy" id="1814290"/>
    <lineage>
        <taxon>Bacteria</taxon>
        <taxon>Pseudomonadati</taxon>
        <taxon>Pseudomonadota</taxon>
        <taxon>Gammaproteobacteria</taxon>
        <taxon>Chromatiales</taxon>
        <taxon>Chromatiaceae</taxon>
        <taxon>Nitrosococcus</taxon>
    </lineage>
</organism>
<evidence type="ECO:0000256" key="1">
    <source>
        <dbReference type="ARBA" id="ARBA00022898"/>
    </source>
</evidence>
<evidence type="ECO:0000256" key="3">
    <source>
        <dbReference type="PIRSR" id="PIRSR000390-1"/>
    </source>
</evidence>
<dbReference type="GO" id="GO:0000271">
    <property type="term" value="P:polysaccharide biosynthetic process"/>
    <property type="evidence" value="ECO:0007669"/>
    <property type="project" value="TreeGrafter"/>
</dbReference>
<keyword evidence="6" id="KW-0032">Aminotransferase</keyword>
<comment type="similarity">
    <text evidence="2 5">Belongs to the DegT/DnrJ/EryC1 family.</text>
</comment>
<evidence type="ECO:0000256" key="2">
    <source>
        <dbReference type="ARBA" id="ARBA00037999"/>
    </source>
</evidence>
<dbReference type="PANTHER" id="PTHR30244">
    <property type="entry name" value="TRANSAMINASE"/>
    <property type="match status" value="1"/>
</dbReference>
<dbReference type="Proteomes" id="UP000294325">
    <property type="component" value="Chromosome"/>
</dbReference>
<dbReference type="GO" id="GO:0030170">
    <property type="term" value="F:pyridoxal phosphate binding"/>
    <property type="evidence" value="ECO:0007669"/>
    <property type="project" value="TreeGrafter"/>
</dbReference>
<dbReference type="InterPro" id="IPR015422">
    <property type="entry name" value="PyrdxlP-dep_Trfase_small"/>
</dbReference>
<gene>
    <name evidence="6" type="ORF">E3U44_17160</name>
</gene>
<dbReference type="CDD" id="cd00616">
    <property type="entry name" value="AHBA_syn"/>
    <property type="match status" value="1"/>
</dbReference>
<dbReference type="AlphaFoldDB" id="A0A4V1AWB4"/>
<evidence type="ECO:0000256" key="4">
    <source>
        <dbReference type="PIRSR" id="PIRSR000390-2"/>
    </source>
</evidence>
<dbReference type="InterPro" id="IPR000653">
    <property type="entry name" value="DegT/StrS_aminotransferase"/>
</dbReference>
<feature type="active site" description="Proton acceptor" evidence="3">
    <location>
        <position position="185"/>
    </location>
</feature>